<evidence type="ECO:0000313" key="1">
    <source>
        <dbReference type="EMBL" id="AKQ75801.1"/>
    </source>
</evidence>
<gene>
    <name evidence="1" type="ORF">RDJLphi2_gp11</name>
</gene>
<evidence type="ECO:0000313" key="2">
    <source>
        <dbReference type="Proteomes" id="UP000223793"/>
    </source>
</evidence>
<accession>A0A0K0PVE0</accession>
<dbReference type="Proteomes" id="UP000223793">
    <property type="component" value="Segment"/>
</dbReference>
<organism evidence="1 2">
    <name type="scientific">Roseobacter phage RDJL Phi 2</name>
    <dbReference type="NCBI Taxonomy" id="1682380"/>
    <lineage>
        <taxon>Viruses</taxon>
        <taxon>Duplodnaviria</taxon>
        <taxon>Heunggongvirae</taxon>
        <taxon>Uroviricota</taxon>
        <taxon>Caudoviricetes</taxon>
        <taxon>Xiamenvirus</taxon>
        <taxon>Xiamenvirus RDJL2</taxon>
    </lineage>
</organism>
<name>A0A0K0PVE0_9CAUD</name>
<reference evidence="2" key="1">
    <citation type="submission" date="2015-07" db="EMBL/GenBank/DDBJ databases">
        <title>Complete genome sequence of Roseophage RDJL phage 2, a siphovirus infects Roseobacter denitrificans OCh114.</title>
        <authorList>
            <person name="Liang Y."/>
            <person name="Zhang Y."/>
            <person name="Zhou C."/>
            <person name="Chen Z."/>
            <person name="Yang S."/>
        </authorList>
    </citation>
    <scope>NUCLEOTIDE SEQUENCE [LARGE SCALE GENOMIC DNA]</scope>
</reference>
<protein>
    <submittedName>
        <fullName evidence="1">Uncharacterized protein</fullName>
    </submittedName>
</protein>
<dbReference type="OrthoDB" id="24963at10239"/>
<keyword evidence="2" id="KW-1185">Reference proteome</keyword>
<dbReference type="EMBL" id="KT266805">
    <property type="protein sequence ID" value="AKQ75801.1"/>
    <property type="molecule type" value="Genomic_DNA"/>
</dbReference>
<proteinExistence type="predicted"/>
<sequence length="154" mass="17312">MSSKVRESKLWSWLKQGGKAFKERLHMSRVENAVGSGMADVEGCMKSKDTGLGIQFWIELKCESRPARPDTKIKARFQPGQGPWHRRRRGSGGRTFVLLQVGAGGSARRYMLPGELIPSMQKGMTEKRLEELSIIPPVALHQEIIEAAVYYDLL</sequence>